<dbReference type="InterPro" id="IPR023485">
    <property type="entry name" value="Ptyr_pPase"/>
</dbReference>
<dbReference type="RefSeq" id="WP_269401055.1">
    <property type="nucleotide sequence ID" value="NZ_JAPWGW010000001.1"/>
</dbReference>
<evidence type="ECO:0000259" key="2">
    <source>
        <dbReference type="SMART" id="SM00226"/>
    </source>
</evidence>
<dbReference type="InterPro" id="IPR036196">
    <property type="entry name" value="Ptyr_pPase_sf"/>
</dbReference>
<organism evidence="3 4">
    <name type="scientific">Henriciella marina</name>
    <dbReference type="NCBI Taxonomy" id="453851"/>
    <lineage>
        <taxon>Bacteria</taxon>
        <taxon>Pseudomonadati</taxon>
        <taxon>Pseudomonadota</taxon>
        <taxon>Alphaproteobacteria</taxon>
        <taxon>Hyphomonadales</taxon>
        <taxon>Hyphomonadaceae</taxon>
        <taxon>Henriciella</taxon>
    </lineage>
</organism>
<dbReference type="PANTHER" id="PTHR43428:SF1">
    <property type="entry name" value="ARSENATE REDUCTASE"/>
    <property type="match status" value="1"/>
</dbReference>
<dbReference type="PANTHER" id="PTHR43428">
    <property type="entry name" value="ARSENATE REDUCTASE"/>
    <property type="match status" value="1"/>
</dbReference>
<dbReference type="Gene3D" id="3.40.50.2300">
    <property type="match status" value="1"/>
</dbReference>
<evidence type="ECO:0000256" key="1">
    <source>
        <dbReference type="ARBA" id="ARBA00022849"/>
    </source>
</evidence>
<keyword evidence="1" id="KW-0059">Arsenical resistance</keyword>
<dbReference type="CDD" id="cd16345">
    <property type="entry name" value="LMWP_ArsC"/>
    <property type="match status" value="1"/>
</dbReference>
<evidence type="ECO:0000313" key="3">
    <source>
        <dbReference type="EMBL" id="MCZ4296885.1"/>
    </source>
</evidence>
<sequence length="160" mass="17229">MKNHNILILCTGNSARSIIGEVLVSAMPGFKGYSAGSTPRGEPHPVALAVLSAKGHDTSGLSSKSWDVFAGDDAPNMDVIITVCDNAAGEACPYWPGHPVQVHWGLPDPADVEEMSRQRIAFEDTYFSLKKRLQKLAALDFDALSEAELKAAIQAIHTQR</sequence>
<feature type="domain" description="Phosphotyrosine protein phosphatase I" evidence="2">
    <location>
        <begin position="4"/>
        <end position="139"/>
    </location>
</feature>
<dbReference type="Pfam" id="PF01451">
    <property type="entry name" value="LMWPc"/>
    <property type="match status" value="1"/>
</dbReference>
<dbReference type="SMART" id="SM00226">
    <property type="entry name" value="LMWPc"/>
    <property type="match status" value="1"/>
</dbReference>
<keyword evidence="4" id="KW-1185">Reference proteome</keyword>
<dbReference type="SUPFAM" id="SSF52788">
    <property type="entry name" value="Phosphotyrosine protein phosphatases I"/>
    <property type="match status" value="1"/>
</dbReference>
<name>A0ABT4LRC8_9PROT</name>
<gene>
    <name evidence="3" type="ORF">O4G74_02320</name>
</gene>
<reference evidence="3" key="1">
    <citation type="submission" date="2022-12" db="EMBL/GenBank/DDBJ databases">
        <title>Bacterial isolates from different developmental stages of Nematostella vectensis.</title>
        <authorList>
            <person name="Fraune S."/>
        </authorList>
    </citation>
    <scope>NUCLEOTIDE SEQUENCE</scope>
    <source>
        <strain evidence="3">G21632-S1</strain>
    </source>
</reference>
<proteinExistence type="predicted"/>
<accession>A0ABT4LRC8</accession>
<evidence type="ECO:0000313" key="4">
    <source>
        <dbReference type="Proteomes" id="UP001083770"/>
    </source>
</evidence>
<dbReference type="Proteomes" id="UP001083770">
    <property type="component" value="Unassembled WGS sequence"/>
</dbReference>
<comment type="caution">
    <text evidence="3">The sequence shown here is derived from an EMBL/GenBank/DDBJ whole genome shotgun (WGS) entry which is preliminary data.</text>
</comment>
<protein>
    <submittedName>
        <fullName evidence="3">Arsenate reductase ArsC</fullName>
    </submittedName>
</protein>
<dbReference type="EMBL" id="JAPWGW010000001">
    <property type="protein sequence ID" value="MCZ4296885.1"/>
    <property type="molecule type" value="Genomic_DNA"/>
</dbReference>